<keyword evidence="2" id="KW-1185">Reference proteome</keyword>
<evidence type="ECO:0000313" key="1">
    <source>
        <dbReference type="EMBL" id="MFC4716424.1"/>
    </source>
</evidence>
<proteinExistence type="predicted"/>
<gene>
    <name evidence="1" type="ORF">ACFO7V_09755</name>
</gene>
<organism evidence="1 2">
    <name type="scientific">Glutamicibacter bergerei</name>
    <dbReference type="NCBI Taxonomy" id="256702"/>
    <lineage>
        <taxon>Bacteria</taxon>
        <taxon>Bacillati</taxon>
        <taxon>Actinomycetota</taxon>
        <taxon>Actinomycetes</taxon>
        <taxon>Micrococcales</taxon>
        <taxon>Micrococcaceae</taxon>
        <taxon>Glutamicibacter</taxon>
    </lineage>
</organism>
<comment type="caution">
    <text evidence="1">The sequence shown here is derived from an EMBL/GenBank/DDBJ whole genome shotgun (WGS) entry which is preliminary data.</text>
</comment>
<dbReference type="EMBL" id="JBHSHE010000040">
    <property type="protein sequence ID" value="MFC4716424.1"/>
    <property type="molecule type" value="Genomic_DNA"/>
</dbReference>
<dbReference type="RefSeq" id="WP_346059036.1">
    <property type="nucleotide sequence ID" value="NZ_BAAAVQ010000025.1"/>
</dbReference>
<name>A0ABV9MN57_9MICC</name>
<protein>
    <submittedName>
        <fullName evidence="1">Uncharacterized protein</fullName>
    </submittedName>
</protein>
<reference evidence="2" key="1">
    <citation type="journal article" date="2019" name="Int. J. Syst. Evol. Microbiol.">
        <title>The Global Catalogue of Microorganisms (GCM) 10K type strain sequencing project: providing services to taxonomists for standard genome sequencing and annotation.</title>
        <authorList>
            <consortium name="The Broad Institute Genomics Platform"/>
            <consortium name="The Broad Institute Genome Sequencing Center for Infectious Disease"/>
            <person name="Wu L."/>
            <person name="Ma J."/>
        </authorList>
    </citation>
    <scope>NUCLEOTIDE SEQUENCE [LARGE SCALE GENOMIC DNA]</scope>
    <source>
        <strain evidence="2">CGMCC 1.12849</strain>
    </source>
</reference>
<evidence type="ECO:0000313" key="2">
    <source>
        <dbReference type="Proteomes" id="UP001595884"/>
    </source>
</evidence>
<dbReference type="Proteomes" id="UP001595884">
    <property type="component" value="Unassembled WGS sequence"/>
</dbReference>
<accession>A0ABV9MN57</accession>
<sequence length="229" mass="25985">MVTKEQFETLLAEDVFECVPEYRESNSVEPGGPFSDHVSWAVWREETEGLKPVKASNDKSILSFFELLEGEIHTNVILVALNSGKRINPDKDDWAWSTFHSGPRDYFLSRALKGTRISGAYMTDIFKGLPTRTGADLLKENKSLSTEERASRFQAMKTIFNREMEILGVGSVEQIVCLGDDTYAAFDEMFKGERNYVKATHYSKQGISKEAYNEEMSSLDERLFGKTSF</sequence>